<keyword evidence="18" id="KW-0328">Glycosyltransferase</keyword>
<evidence type="ECO:0000256" key="9">
    <source>
        <dbReference type="ARBA" id="ARBA00022960"/>
    </source>
</evidence>
<evidence type="ECO:0000256" key="7">
    <source>
        <dbReference type="ARBA" id="ARBA00022692"/>
    </source>
</evidence>
<keyword evidence="7" id="KW-0812">Transmembrane</keyword>
<accession>A0A509A5S9</accession>
<keyword evidence="12" id="KW-0472">Membrane</keyword>
<keyword evidence="11" id="KW-1133">Transmembrane helix</keyword>
<keyword evidence="9" id="KW-0133">Cell shape</keyword>
<comment type="subcellular location">
    <subcellularLocation>
        <location evidence="1">Cell inner membrane</location>
        <topology evidence="1">Single-pass membrane protein</topology>
    </subcellularLocation>
</comment>
<keyword evidence="8" id="KW-0378">Hydrolase</keyword>
<evidence type="ECO:0000256" key="3">
    <source>
        <dbReference type="ARBA" id="ARBA00022519"/>
    </source>
</evidence>
<dbReference type="InterPro" id="IPR036138">
    <property type="entry name" value="PBP_dimer_sf"/>
</dbReference>
<keyword evidence="13" id="KW-0717">Septation</keyword>
<evidence type="ECO:0000313" key="18">
    <source>
        <dbReference type="EMBL" id="VUA77352.1"/>
    </source>
</evidence>
<dbReference type="InterPro" id="IPR005311">
    <property type="entry name" value="PBP_dimer"/>
</dbReference>
<gene>
    <name evidence="18" type="primary">ftsI_1</name>
    <name evidence="18" type="ORF">NCTC11678_01965</name>
</gene>
<evidence type="ECO:0000256" key="4">
    <source>
        <dbReference type="ARBA" id="ARBA00022618"/>
    </source>
</evidence>
<evidence type="ECO:0000256" key="13">
    <source>
        <dbReference type="ARBA" id="ARBA00023210"/>
    </source>
</evidence>
<dbReference type="PANTHER" id="PTHR30627">
    <property type="entry name" value="PEPTIDOGLYCAN D,D-TRANSPEPTIDASE"/>
    <property type="match status" value="1"/>
</dbReference>
<keyword evidence="18" id="KW-0808">Transferase</keyword>
<evidence type="ECO:0000259" key="17">
    <source>
        <dbReference type="Pfam" id="PF03717"/>
    </source>
</evidence>
<dbReference type="EMBL" id="CABFNL010000002">
    <property type="protein sequence ID" value="VUA77352.1"/>
    <property type="molecule type" value="Genomic_DNA"/>
</dbReference>
<reference evidence="18" key="1">
    <citation type="submission" date="2018-06" db="EMBL/GenBank/DDBJ databases">
        <authorList>
            <consortium name="Pathogen Informatics"/>
        </authorList>
    </citation>
    <scope>NUCLEOTIDE SEQUENCE</scope>
    <source>
        <strain evidence="18">NCTC11678</strain>
    </source>
</reference>
<evidence type="ECO:0000256" key="16">
    <source>
        <dbReference type="ARBA" id="ARBA00075727"/>
    </source>
</evidence>
<dbReference type="GO" id="GO:0016757">
    <property type="term" value="F:glycosyltransferase activity"/>
    <property type="evidence" value="ECO:0007669"/>
    <property type="project" value="UniProtKB-KW"/>
</dbReference>
<dbReference type="GO" id="GO:0006508">
    <property type="term" value="P:proteolysis"/>
    <property type="evidence" value="ECO:0007669"/>
    <property type="project" value="UniProtKB-KW"/>
</dbReference>
<dbReference type="GO" id="GO:0008658">
    <property type="term" value="F:penicillin binding"/>
    <property type="evidence" value="ECO:0007669"/>
    <property type="project" value="InterPro"/>
</dbReference>
<organism evidence="18">
    <name type="scientific">Klebsiella pneumoniae</name>
    <dbReference type="NCBI Taxonomy" id="573"/>
    <lineage>
        <taxon>Bacteria</taxon>
        <taxon>Pseudomonadati</taxon>
        <taxon>Pseudomonadota</taxon>
        <taxon>Gammaproteobacteria</taxon>
        <taxon>Enterobacterales</taxon>
        <taxon>Enterobacteriaceae</taxon>
        <taxon>Klebsiella/Raoultella group</taxon>
        <taxon>Klebsiella</taxon>
        <taxon>Klebsiella pneumoniae complex</taxon>
    </lineage>
</organism>
<evidence type="ECO:0000256" key="12">
    <source>
        <dbReference type="ARBA" id="ARBA00023136"/>
    </source>
</evidence>
<protein>
    <recommendedName>
        <fullName evidence="16">Penicillin-binding protein 3</fullName>
    </recommendedName>
</protein>
<dbReference type="GO" id="GO:0005886">
    <property type="term" value="C:plasma membrane"/>
    <property type="evidence" value="ECO:0007669"/>
    <property type="project" value="UniProtKB-SubCell"/>
</dbReference>
<evidence type="ECO:0000256" key="14">
    <source>
        <dbReference type="ARBA" id="ARBA00023306"/>
    </source>
</evidence>
<dbReference type="Gene3D" id="3.90.1310.10">
    <property type="entry name" value="Penicillin-binding protein 2a (Domain 2)"/>
    <property type="match status" value="1"/>
</dbReference>
<dbReference type="GO" id="GO:0000917">
    <property type="term" value="P:division septum assembly"/>
    <property type="evidence" value="ECO:0007669"/>
    <property type="project" value="UniProtKB-KW"/>
</dbReference>
<keyword evidence="4" id="KW-0132">Cell division</keyword>
<evidence type="ECO:0000256" key="6">
    <source>
        <dbReference type="ARBA" id="ARBA00022670"/>
    </source>
</evidence>
<dbReference type="Gene3D" id="1.10.150.770">
    <property type="match status" value="1"/>
</dbReference>
<keyword evidence="6" id="KW-0645">Protease</keyword>
<evidence type="ECO:0000256" key="2">
    <source>
        <dbReference type="ARBA" id="ARBA00022475"/>
    </source>
</evidence>
<dbReference type="PROSITE" id="PS51257">
    <property type="entry name" value="PROKAR_LIPOPROTEIN"/>
    <property type="match status" value="1"/>
</dbReference>
<dbReference type="AlphaFoldDB" id="A0A509A5S9"/>
<evidence type="ECO:0000256" key="15">
    <source>
        <dbReference type="ARBA" id="ARBA00023316"/>
    </source>
</evidence>
<dbReference type="Pfam" id="PF03717">
    <property type="entry name" value="PBP_dimer"/>
    <property type="match status" value="1"/>
</dbReference>
<keyword evidence="2" id="KW-1003">Cell membrane</keyword>
<dbReference type="PANTHER" id="PTHR30627:SF1">
    <property type="entry name" value="PEPTIDOGLYCAN D,D-TRANSPEPTIDASE FTSI"/>
    <property type="match status" value="1"/>
</dbReference>
<evidence type="ECO:0000256" key="1">
    <source>
        <dbReference type="ARBA" id="ARBA00004377"/>
    </source>
</evidence>
<dbReference type="GO" id="GO:0004180">
    <property type="term" value="F:carboxypeptidase activity"/>
    <property type="evidence" value="ECO:0007669"/>
    <property type="project" value="UniProtKB-KW"/>
</dbReference>
<evidence type="ECO:0000256" key="5">
    <source>
        <dbReference type="ARBA" id="ARBA00022645"/>
    </source>
</evidence>
<keyword evidence="14" id="KW-0131">Cell cycle</keyword>
<evidence type="ECO:0000256" key="10">
    <source>
        <dbReference type="ARBA" id="ARBA00022984"/>
    </source>
</evidence>
<dbReference type="FunFam" id="3.90.1310.10:FF:000003">
    <property type="entry name" value="Peptidoglycan D,D-transpeptidase FtsI"/>
    <property type="match status" value="1"/>
</dbReference>
<keyword evidence="5" id="KW-0121">Carboxypeptidase</keyword>
<keyword evidence="10" id="KW-0573">Peptidoglycan synthesis</keyword>
<name>A0A509A5S9_KLEPN</name>
<dbReference type="GO" id="GO:0009252">
    <property type="term" value="P:peptidoglycan biosynthetic process"/>
    <property type="evidence" value="ECO:0007669"/>
    <property type="project" value="UniProtKB-KW"/>
</dbReference>
<dbReference type="GO" id="GO:0008360">
    <property type="term" value="P:regulation of cell shape"/>
    <property type="evidence" value="ECO:0007669"/>
    <property type="project" value="UniProtKB-KW"/>
</dbReference>
<feature type="domain" description="Penicillin-binding protein dimerisation" evidence="17">
    <location>
        <begin position="61"/>
        <end position="214"/>
    </location>
</feature>
<proteinExistence type="predicted"/>
<sequence>MLKKKTKSAASFTPIRFGLLCVAILGCLGLLLVRVGWLQIISPDNLVKQEDMRSLREEPVAVERGMISDREGRPLAVSVPVSAIWIDPQTTMEKGGVGYGPRWQAMAEALHLNLGELAQRVQSHPHARFLYLARQINPEQAEWIDKLHLPGVYLRDESRRFYPAGHVAANLLGFTNVDNQGIEGVEKSFNAQLTGKPGRRLVRKDKHGNVIENITEVPPVPAHNLQLSIDERLQTVTEDALDNAVRWNKAESGGGGIDQN</sequence>
<keyword evidence="15" id="KW-0961">Cell wall biogenesis/degradation</keyword>
<evidence type="ECO:0000256" key="8">
    <source>
        <dbReference type="ARBA" id="ARBA00022801"/>
    </source>
</evidence>
<keyword evidence="3" id="KW-0997">Cell inner membrane</keyword>
<evidence type="ECO:0000256" key="11">
    <source>
        <dbReference type="ARBA" id="ARBA00022989"/>
    </source>
</evidence>
<dbReference type="SUPFAM" id="SSF56519">
    <property type="entry name" value="Penicillin binding protein dimerisation domain"/>
    <property type="match status" value="1"/>
</dbReference>
<dbReference type="GO" id="GO:0071555">
    <property type="term" value="P:cell wall organization"/>
    <property type="evidence" value="ECO:0007669"/>
    <property type="project" value="UniProtKB-KW"/>
</dbReference>
<dbReference type="InterPro" id="IPR050515">
    <property type="entry name" value="Beta-lactam/transpept"/>
</dbReference>